<feature type="compositionally biased region" description="Polar residues" evidence="7">
    <location>
        <begin position="788"/>
        <end position="808"/>
    </location>
</feature>
<evidence type="ECO:0000256" key="5">
    <source>
        <dbReference type="ARBA" id="ARBA00023237"/>
    </source>
</evidence>
<reference evidence="10 11" key="1">
    <citation type="submission" date="2014-09" db="EMBL/GenBank/DDBJ databases">
        <authorList>
            <person name="Regsiter A."/>
        </authorList>
    </citation>
    <scope>NUCLEOTIDE SEQUENCE [LARGE SCALE GENOMIC DNA]</scope>
</reference>
<evidence type="ECO:0000256" key="1">
    <source>
        <dbReference type="ARBA" id="ARBA00004442"/>
    </source>
</evidence>
<organism evidence="10 11">
    <name type="scientific">Xanthomonas citri pv. citri</name>
    <dbReference type="NCBI Taxonomy" id="611301"/>
    <lineage>
        <taxon>Bacteria</taxon>
        <taxon>Pseudomonadati</taxon>
        <taxon>Pseudomonadota</taxon>
        <taxon>Gammaproteobacteria</taxon>
        <taxon>Lysobacterales</taxon>
        <taxon>Lysobacteraceae</taxon>
        <taxon>Xanthomonas</taxon>
    </lineage>
</organism>
<dbReference type="AlphaFoldDB" id="A0A0U5FKN9"/>
<dbReference type="SUPFAM" id="SSF56935">
    <property type="entry name" value="Porins"/>
    <property type="match status" value="1"/>
</dbReference>
<dbReference type="Proteomes" id="UP000052230">
    <property type="component" value="Unassembled WGS sequence"/>
</dbReference>
<comment type="subcellular location">
    <subcellularLocation>
        <location evidence="1 6">Cell outer membrane</location>
    </subcellularLocation>
</comment>
<evidence type="ECO:0000313" key="10">
    <source>
        <dbReference type="EMBL" id="CEG19240.1"/>
    </source>
</evidence>
<dbReference type="PANTHER" id="PTHR40980:SF3">
    <property type="entry name" value="TONB-DEPENDENT RECEPTOR-LIKE BETA-BARREL DOMAIN-CONTAINING PROTEIN"/>
    <property type="match status" value="1"/>
</dbReference>
<dbReference type="EMBL" id="CCXZ01000196">
    <property type="protein sequence ID" value="CEG19240.1"/>
    <property type="molecule type" value="Genomic_DNA"/>
</dbReference>
<dbReference type="Pfam" id="PF07715">
    <property type="entry name" value="Plug"/>
    <property type="match status" value="1"/>
</dbReference>
<dbReference type="InterPro" id="IPR036942">
    <property type="entry name" value="Beta-barrel_TonB_sf"/>
</dbReference>
<evidence type="ECO:0000256" key="2">
    <source>
        <dbReference type="ARBA" id="ARBA00022729"/>
    </source>
</evidence>
<sequence length="1046" mass="112825">MAWVGWRPAGAPRIYVALQRDVPNLLALTSRALIVRLPHRTIVAPRNGSGTPCAGRCVGHLLPVREGITVKNSYARTALSCALGSILLGMSSTAAWAQSADAQGTAQTPPTTAGNNDAVTQLDTVTVSGYRRSIQFSTDAKRDSVGFADTVFAEDIGKFPDMNIAESLNRIPGVQLARDVNGEGLNIAIRGLGTSFTKTTLNGASIATASIGLNAQNQNREVDLNLFPTEFFTQLTVSKTPTASMLEGGVSGVVDMRSARPFDRPGVHFTYQAQADWNSTSEKTTPRGAFMGSWTNEAGTFGALFGVASVRSKLGVRGFESVGWTNPGLTYTQCGLAPPAGTPATNQPAACNVNGGGNWRIPDTVSATAGSGLTTGETIDAAWLLARNPGLSIDQISDALIPRLGRSVYMSGDRDRDASVMSLEWRPSDNMHFYLDTLYSEAERTTERISMNLIGRNGNMIPLGMQVDQNNVVTSATFANAQYFLEARPYHENVKFWSVNPGAELLFGAEQDIKLNVQANATRSWLARESPSILVTSPFTTVDYRNEGGDRPSITSPLDLNDPNLGWGWTGGRVNIQNEKRQTETRGARADLQFGEDKRNVKIGASYDMAERTIRGFDNSTAWEQVVCRGNGGNVCNGGAGSAIPNSALASYLKPGPDGFITADFSRFLADTNYYALRDAAPESNSANTGASTGGIREKNLGFYIETNAEADVWNRTMRFNAGVRYVTTDQTITGPVTINGVRSVQVLDSDYTETLPSFNVAWDVADKVVVRLSSSRTLTRPDPSAMLPNTNFSDPSAQTATQGNPNLKPYLSTNVDFGGEWYTGGEGYVGLTLFNKRITGFTVNGIRRIPFNDLGVNYDTLLPIQQAGLAQRGGPNAATVDVQTQVNADGVLDIRGTEAIWVQPLDRLFDGLGFSLNYTHVNQQSEGEGVPAVAVGVAPNLWNGTVYWEKDAASIRLSYTWNDDMVISGANQNGIPYARLNADARGQLDMSASYALDWLPSKPQITLNVTNITNEPLRTTFAWPNATYDLYEPGRTVMLGIRGTF</sequence>
<name>A0A0U5FKN9_XANCI</name>
<keyword evidence="3 6" id="KW-0798">TonB box</keyword>
<dbReference type="PANTHER" id="PTHR40980">
    <property type="entry name" value="PLUG DOMAIN-CONTAINING PROTEIN"/>
    <property type="match status" value="1"/>
</dbReference>
<feature type="region of interest" description="Disordered" evidence="7">
    <location>
        <begin position="780"/>
        <end position="808"/>
    </location>
</feature>
<comment type="similarity">
    <text evidence="6">Belongs to the TonB-dependent receptor family.</text>
</comment>
<dbReference type="Gene3D" id="2.40.170.20">
    <property type="entry name" value="TonB-dependent receptor, beta-barrel domain"/>
    <property type="match status" value="1"/>
</dbReference>
<keyword evidence="5" id="KW-0998">Cell outer membrane</keyword>
<keyword evidence="2" id="KW-0732">Signal</keyword>
<comment type="caution">
    <text evidence="10">The sequence shown here is derived from an EMBL/GenBank/DDBJ whole genome shotgun (WGS) entry which is preliminary data.</text>
</comment>
<proteinExistence type="inferred from homology"/>
<evidence type="ECO:0000259" key="9">
    <source>
        <dbReference type="Pfam" id="PF07715"/>
    </source>
</evidence>
<keyword evidence="10" id="KW-0675">Receptor</keyword>
<keyword evidence="11" id="KW-1185">Reference proteome</keyword>
<evidence type="ECO:0000256" key="7">
    <source>
        <dbReference type="SAM" id="MobiDB-lite"/>
    </source>
</evidence>
<keyword evidence="4 6" id="KW-0472">Membrane</keyword>
<dbReference type="InterPro" id="IPR037066">
    <property type="entry name" value="Plug_dom_sf"/>
</dbReference>
<dbReference type="InterPro" id="IPR012910">
    <property type="entry name" value="Plug_dom"/>
</dbReference>
<dbReference type="InterPro" id="IPR000531">
    <property type="entry name" value="Beta-barrel_TonB"/>
</dbReference>
<dbReference type="Gene3D" id="2.170.130.10">
    <property type="entry name" value="TonB-dependent receptor, plug domain"/>
    <property type="match status" value="1"/>
</dbReference>
<evidence type="ECO:0000256" key="3">
    <source>
        <dbReference type="ARBA" id="ARBA00023077"/>
    </source>
</evidence>
<dbReference type="InterPro" id="IPR010104">
    <property type="entry name" value="TonB_rcpt_bac"/>
</dbReference>
<dbReference type="PROSITE" id="PS01156">
    <property type="entry name" value="TONB_DEPENDENT_REC_2"/>
    <property type="match status" value="1"/>
</dbReference>
<dbReference type="Pfam" id="PF00593">
    <property type="entry name" value="TonB_dep_Rec_b-barrel"/>
    <property type="match status" value="1"/>
</dbReference>
<evidence type="ECO:0000256" key="4">
    <source>
        <dbReference type="ARBA" id="ARBA00023136"/>
    </source>
</evidence>
<dbReference type="GO" id="GO:0009279">
    <property type="term" value="C:cell outer membrane"/>
    <property type="evidence" value="ECO:0007669"/>
    <property type="project" value="UniProtKB-SubCell"/>
</dbReference>
<evidence type="ECO:0000259" key="8">
    <source>
        <dbReference type="Pfam" id="PF00593"/>
    </source>
</evidence>
<evidence type="ECO:0000313" key="11">
    <source>
        <dbReference type="Proteomes" id="UP000052230"/>
    </source>
</evidence>
<feature type="domain" description="TonB-dependent receptor plug" evidence="9">
    <location>
        <begin position="141"/>
        <end position="252"/>
    </location>
</feature>
<gene>
    <name evidence="10" type="ORF">XAC3562_970024</name>
</gene>
<dbReference type="NCBIfam" id="TIGR01782">
    <property type="entry name" value="TonB-Xanth-Caul"/>
    <property type="match status" value="1"/>
</dbReference>
<protein>
    <submittedName>
        <fullName evidence="10">TonB-dependent outer membrane receptor</fullName>
    </submittedName>
</protein>
<feature type="domain" description="TonB-dependent receptor-like beta-barrel" evidence="8">
    <location>
        <begin position="553"/>
        <end position="1013"/>
    </location>
</feature>
<evidence type="ECO:0000256" key="6">
    <source>
        <dbReference type="RuleBase" id="RU003357"/>
    </source>
</evidence>
<dbReference type="InterPro" id="IPR010917">
    <property type="entry name" value="TonB_rcpt_CS"/>
</dbReference>
<accession>A0A0U5FKN9</accession>